<evidence type="ECO:0000256" key="8">
    <source>
        <dbReference type="ARBA" id="ARBA00022741"/>
    </source>
</evidence>
<organism evidence="16 17">
    <name type="scientific">Malaciobacter halophilus</name>
    <dbReference type="NCBI Taxonomy" id="197482"/>
    <lineage>
        <taxon>Bacteria</taxon>
        <taxon>Pseudomonadati</taxon>
        <taxon>Campylobacterota</taxon>
        <taxon>Epsilonproteobacteria</taxon>
        <taxon>Campylobacterales</taxon>
        <taxon>Arcobacteraceae</taxon>
        <taxon>Malaciobacter</taxon>
    </lineage>
</organism>
<evidence type="ECO:0000256" key="10">
    <source>
        <dbReference type="ARBA" id="ARBA00022840"/>
    </source>
</evidence>
<dbReference type="GO" id="GO:0000155">
    <property type="term" value="F:phosphorelay sensor kinase activity"/>
    <property type="evidence" value="ECO:0007669"/>
    <property type="project" value="InterPro"/>
</dbReference>
<evidence type="ECO:0000313" key="17">
    <source>
        <dbReference type="Proteomes" id="UP000233248"/>
    </source>
</evidence>
<dbReference type="Pfam" id="PF02518">
    <property type="entry name" value="HATPase_c"/>
    <property type="match status" value="1"/>
</dbReference>
<dbReference type="SUPFAM" id="SSF55874">
    <property type="entry name" value="ATPase domain of HSP90 chaperone/DNA topoisomerase II/histidine kinase"/>
    <property type="match status" value="1"/>
</dbReference>
<comment type="subcellular location">
    <subcellularLocation>
        <location evidence="2">Cell membrane</location>
        <topology evidence="2">Multi-pass membrane protein</topology>
    </subcellularLocation>
</comment>
<dbReference type="CDD" id="cd00130">
    <property type="entry name" value="PAS"/>
    <property type="match status" value="1"/>
</dbReference>
<dbReference type="Gene3D" id="3.30.565.10">
    <property type="entry name" value="Histidine kinase-like ATPase, C-terminal domain"/>
    <property type="match status" value="1"/>
</dbReference>
<evidence type="ECO:0000256" key="5">
    <source>
        <dbReference type="ARBA" id="ARBA00022553"/>
    </source>
</evidence>
<keyword evidence="10" id="KW-0067">ATP-binding</keyword>
<evidence type="ECO:0000256" key="3">
    <source>
        <dbReference type="ARBA" id="ARBA00012438"/>
    </source>
</evidence>
<dbReference type="KEGG" id="ahs:AHALO_0485"/>
<keyword evidence="5" id="KW-0597">Phosphoprotein</keyword>
<dbReference type="EC" id="2.7.13.3" evidence="3"/>
<dbReference type="InterPro" id="IPR029151">
    <property type="entry name" value="Sensor-like_sf"/>
</dbReference>
<reference evidence="16 17" key="1">
    <citation type="submission" date="2017-09" db="EMBL/GenBank/DDBJ databases">
        <title>Genomics of the genus Arcobacter.</title>
        <authorList>
            <person name="Perez-Cataluna A."/>
            <person name="Figueras M.J."/>
            <person name="Salas-Masso N."/>
        </authorList>
    </citation>
    <scope>NUCLEOTIDE SEQUENCE [LARGE SCALE GENOMIC DNA]</scope>
    <source>
        <strain evidence="16 17">DSM 18005</strain>
    </source>
</reference>
<dbReference type="Pfam" id="PF13426">
    <property type="entry name" value="PAS_9"/>
    <property type="match status" value="1"/>
</dbReference>
<dbReference type="CDD" id="cd00082">
    <property type="entry name" value="HisKA"/>
    <property type="match status" value="1"/>
</dbReference>
<evidence type="ECO:0000256" key="11">
    <source>
        <dbReference type="ARBA" id="ARBA00022989"/>
    </source>
</evidence>
<dbReference type="InterPro" id="IPR003661">
    <property type="entry name" value="HisK_dim/P_dom"/>
</dbReference>
<dbReference type="AlphaFoldDB" id="A0A2N1J1C3"/>
<dbReference type="Gene3D" id="3.30.450.20">
    <property type="entry name" value="PAS domain"/>
    <property type="match status" value="3"/>
</dbReference>
<evidence type="ECO:0000256" key="6">
    <source>
        <dbReference type="ARBA" id="ARBA00022679"/>
    </source>
</evidence>
<dbReference type="InterPro" id="IPR035965">
    <property type="entry name" value="PAS-like_dom_sf"/>
</dbReference>
<keyword evidence="13 14" id="KW-0472">Membrane</keyword>
<evidence type="ECO:0000313" key="16">
    <source>
        <dbReference type="EMBL" id="PKI80341.1"/>
    </source>
</evidence>
<comment type="catalytic activity">
    <reaction evidence="1">
        <text>ATP + protein L-histidine = ADP + protein N-phospho-L-histidine.</text>
        <dbReference type="EC" id="2.7.13.3"/>
    </reaction>
</comment>
<dbReference type="InterPro" id="IPR005467">
    <property type="entry name" value="His_kinase_dom"/>
</dbReference>
<evidence type="ECO:0000256" key="9">
    <source>
        <dbReference type="ARBA" id="ARBA00022777"/>
    </source>
</evidence>
<name>A0A2N1J1C3_9BACT</name>
<keyword evidence="6" id="KW-0808">Transferase</keyword>
<gene>
    <name evidence="16" type="ORF">CP960_09770</name>
</gene>
<evidence type="ECO:0000256" key="2">
    <source>
        <dbReference type="ARBA" id="ARBA00004651"/>
    </source>
</evidence>
<evidence type="ECO:0000256" key="1">
    <source>
        <dbReference type="ARBA" id="ARBA00000085"/>
    </source>
</evidence>
<dbReference type="InterPro" id="IPR033479">
    <property type="entry name" value="dCache_1"/>
</dbReference>
<dbReference type="Gene3D" id="1.10.287.130">
    <property type="match status" value="1"/>
</dbReference>
<keyword evidence="4" id="KW-1003">Cell membrane</keyword>
<dbReference type="GO" id="GO:0005886">
    <property type="term" value="C:plasma membrane"/>
    <property type="evidence" value="ECO:0007669"/>
    <property type="project" value="UniProtKB-SubCell"/>
</dbReference>
<keyword evidence="9" id="KW-0418">Kinase</keyword>
<keyword evidence="12" id="KW-0902">Two-component regulatory system</keyword>
<proteinExistence type="predicted"/>
<dbReference type="Pfam" id="PF02743">
    <property type="entry name" value="dCache_1"/>
    <property type="match status" value="1"/>
</dbReference>
<dbReference type="GO" id="GO:0005524">
    <property type="term" value="F:ATP binding"/>
    <property type="evidence" value="ECO:0007669"/>
    <property type="project" value="UniProtKB-KW"/>
</dbReference>
<accession>A0A2N1J1C3</accession>
<feature type="domain" description="Histidine kinase" evidence="15">
    <location>
        <begin position="452"/>
        <end position="668"/>
    </location>
</feature>
<dbReference type="EMBL" id="NXIF01000037">
    <property type="protein sequence ID" value="PKI80341.1"/>
    <property type="molecule type" value="Genomic_DNA"/>
</dbReference>
<keyword evidence="8" id="KW-0547">Nucleotide-binding</keyword>
<sequence length="673" mass="78632">MKKPFFKNIKLFLVFSLIFFGLILSNYMVNLEILQGMIRDQQTNTIKSASKRISKWLDQKIDSMNVIKTFIKGLDHEEHPEYIENLLLQSKEVANFANVYVGYEDDVILSGLKWNRPTNYDTIRRPWYIKTTNRNRTTITDPYYDVGFKKVVVAICTPFLEKKKRQGVVCGILPLNHIRNEILDISLPYDGIAYLIDGYGKILLHPREHMQLKNSPYGLLAKRKSTTVNNELDDYIFSHDHIDQSNWFIIAQLDKSSVYKKVNLQLIINLTIYGLSLVLFIVLNILYTKKQNLSDEKLKKTETLLNHFIEYGDRGVLIADSKSKILFFNSIFTKFLELSKSDIEDTYLEASNNIFKTFNFNVYTKIYKKIAHAKHFKESQECSFEHRCEEGEICYFQITVLPVFSSDKVYQGLMIFLQDVTAKEKEKIYKKEQEDILFQQAKMADLGEMIAAVSHQWRQPLNSLSIMVGNLLQFKQMNQLTDDMFEENLNHCITNIHYLADTIETFRNFYKPSKKWQEFEVDKAIDEVFYIISPHFKTLGIKLDIIKDMKDNMTCLNYKNEFQQIVANLIHNAKDAIIEDKKYSKVIEVDIELLDNKFYIKFRDYGCGINKKIEKKLFQSFATTKDEKGTGKGLYLSKLIAKNKLRGDLLVTNYKEPTEFLIILPTQKGNENA</sequence>
<dbReference type="PANTHER" id="PTHR43065:SF42">
    <property type="entry name" value="TWO-COMPONENT SENSOR PPRA"/>
    <property type="match status" value="1"/>
</dbReference>
<evidence type="ECO:0000256" key="7">
    <source>
        <dbReference type="ARBA" id="ARBA00022692"/>
    </source>
</evidence>
<dbReference type="SUPFAM" id="SSF103190">
    <property type="entry name" value="Sensory domain-like"/>
    <property type="match status" value="1"/>
</dbReference>
<dbReference type="InterPro" id="IPR003594">
    <property type="entry name" value="HATPase_dom"/>
</dbReference>
<evidence type="ECO:0000256" key="13">
    <source>
        <dbReference type="ARBA" id="ARBA00023136"/>
    </source>
</evidence>
<dbReference type="OrthoDB" id="5348173at2"/>
<evidence type="ECO:0000256" key="14">
    <source>
        <dbReference type="SAM" id="Phobius"/>
    </source>
</evidence>
<dbReference type="SMART" id="SM00387">
    <property type="entry name" value="HATPase_c"/>
    <property type="match status" value="1"/>
</dbReference>
<dbReference type="InterPro" id="IPR036890">
    <property type="entry name" value="HATPase_C_sf"/>
</dbReference>
<evidence type="ECO:0000256" key="12">
    <source>
        <dbReference type="ARBA" id="ARBA00023012"/>
    </source>
</evidence>
<dbReference type="PANTHER" id="PTHR43065">
    <property type="entry name" value="SENSOR HISTIDINE KINASE"/>
    <property type="match status" value="1"/>
</dbReference>
<dbReference type="SUPFAM" id="SSF47384">
    <property type="entry name" value="Homodimeric domain of signal transducing histidine kinase"/>
    <property type="match status" value="1"/>
</dbReference>
<dbReference type="InterPro" id="IPR036097">
    <property type="entry name" value="HisK_dim/P_sf"/>
</dbReference>
<dbReference type="PROSITE" id="PS50109">
    <property type="entry name" value="HIS_KIN"/>
    <property type="match status" value="1"/>
</dbReference>
<feature type="transmembrane region" description="Helical" evidence="14">
    <location>
        <begin position="266"/>
        <end position="287"/>
    </location>
</feature>
<dbReference type="CDD" id="cd18774">
    <property type="entry name" value="PDC2_HK_sensor"/>
    <property type="match status" value="1"/>
</dbReference>
<dbReference type="SUPFAM" id="SSF55785">
    <property type="entry name" value="PYP-like sensor domain (PAS domain)"/>
    <property type="match status" value="1"/>
</dbReference>
<dbReference type="Proteomes" id="UP000233248">
    <property type="component" value="Unassembled WGS sequence"/>
</dbReference>
<evidence type="ECO:0000256" key="4">
    <source>
        <dbReference type="ARBA" id="ARBA00022475"/>
    </source>
</evidence>
<keyword evidence="11 14" id="KW-1133">Transmembrane helix</keyword>
<protein>
    <recommendedName>
        <fullName evidence="3">histidine kinase</fullName>
        <ecNumber evidence="3">2.7.13.3</ecNumber>
    </recommendedName>
</protein>
<evidence type="ECO:0000259" key="15">
    <source>
        <dbReference type="PROSITE" id="PS50109"/>
    </source>
</evidence>
<keyword evidence="17" id="KW-1185">Reference proteome</keyword>
<dbReference type="InterPro" id="IPR000014">
    <property type="entry name" value="PAS"/>
</dbReference>
<comment type="caution">
    <text evidence="16">The sequence shown here is derived from an EMBL/GenBank/DDBJ whole genome shotgun (WGS) entry which is preliminary data.</text>
</comment>
<keyword evidence="7 14" id="KW-0812">Transmembrane</keyword>